<reference evidence="2 3" key="1">
    <citation type="submission" date="2019-12" db="EMBL/GenBank/DDBJ databases">
        <title>Genomic-based taxomic classification of the family Erythrobacteraceae.</title>
        <authorList>
            <person name="Xu L."/>
        </authorList>
    </citation>
    <scope>NUCLEOTIDE SEQUENCE [LARGE SCALE GENOMIC DNA]</scope>
    <source>
        <strain evidence="2 3">JCM 17468</strain>
    </source>
</reference>
<protein>
    <submittedName>
        <fullName evidence="2">Uncharacterized protein</fullName>
    </submittedName>
</protein>
<accession>A0A844Y630</accession>
<name>A0A844Y630_9SPHN</name>
<keyword evidence="1" id="KW-0472">Membrane</keyword>
<dbReference type="AlphaFoldDB" id="A0A844Y630"/>
<evidence type="ECO:0000256" key="1">
    <source>
        <dbReference type="SAM" id="Phobius"/>
    </source>
</evidence>
<keyword evidence="3" id="KW-1185">Reference proteome</keyword>
<keyword evidence="1" id="KW-1133">Transmembrane helix</keyword>
<sequence length="101" mass="11218">MSDTAYDPVARGTDRFDAIECLLARYPDIDGSEQAQLELWFRREASAFEIASMASKDSVAEGYRRFRADHIDRFKPVELVAIFVVCTLALCGLIAALEIGA</sequence>
<organism evidence="2 3">
    <name type="scientific">Qipengyuania pelagi</name>
    <dbReference type="NCBI Taxonomy" id="994320"/>
    <lineage>
        <taxon>Bacteria</taxon>
        <taxon>Pseudomonadati</taxon>
        <taxon>Pseudomonadota</taxon>
        <taxon>Alphaproteobacteria</taxon>
        <taxon>Sphingomonadales</taxon>
        <taxon>Erythrobacteraceae</taxon>
        <taxon>Qipengyuania</taxon>
    </lineage>
</organism>
<evidence type="ECO:0000313" key="3">
    <source>
        <dbReference type="Proteomes" id="UP000430272"/>
    </source>
</evidence>
<comment type="caution">
    <text evidence="2">The sequence shown here is derived from an EMBL/GenBank/DDBJ whole genome shotgun (WGS) entry which is preliminary data.</text>
</comment>
<dbReference type="EMBL" id="WTYD01000001">
    <property type="protein sequence ID" value="MXO52482.1"/>
    <property type="molecule type" value="Genomic_DNA"/>
</dbReference>
<dbReference type="OrthoDB" id="7429148at2"/>
<proteinExistence type="predicted"/>
<gene>
    <name evidence="2" type="ORF">GRI47_00480</name>
</gene>
<dbReference type="RefSeq" id="WP_160659463.1">
    <property type="nucleotide sequence ID" value="NZ_BAABDV010000001.1"/>
</dbReference>
<feature type="transmembrane region" description="Helical" evidence="1">
    <location>
        <begin position="77"/>
        <end position="97"/>
    </location>
</feature>
<evidence type="ECO:0000313" key="2">
    <source>
        <dbReference type="EMBL" id="MXO52482.1"/>
    </source>
</evidence>
<dbReference type="Proteomes" id="UP000430272">
    <property type="component" value="Unassembled WGS sequence"/>
</dbReference>
<keyword evidence="1" id="KW-0812">Transmembrane</keyword>